<dbReference type="SMART" id="SM00382">
    <property type="entry name" value="AAA"/>
    <property type="match status" value="1"/>
</dbReference>
<accession>A0ABW9XNC8</accession>
<dbReference type="Pfam" id="PF00005">
    <property type="entry name" value="ABC_tran"/>
    <property type="match status" value="1"/>
</dbReference>
<dbReference type="EMBL" id="JAAAMV010000004">
    <property type="protein sequence ID" value="NBD24130.1"/>
    <property type="molecule type" value="Genomic_DNA"/>
</dbReference>
<dbReference type="RefSeq" id="WP_161742929.1">
    <property type="nucleotide sequence ID" value="NZ_JAAAMV010000004.1"/>
</dbReference>
<name>A0ABW9XNC8_9BACL</name>
<keyword evidence="2" id="KW-0813">Transport</keyword>
<keyword evidence="4 6" id="KW-0067">ATP-binding</keyword>
<proteinExistence type="inferred from homology"/>
<dbReference type="Proteomes" id="UP000665561">
    <property type="component" value="Unassembled WGS sequence"/>
</dbReference>
<comment type="caution">
    <text evidence="6">The sequence shown here is derived from an EMBL/GenBank/DDBJ whole genome shotgun (WGS) entry which is preliminary data.</text>
</comment>
<evidence type="ECO:0000256" key="4">
    <source>
        <dbReference type="ARBA" id="ARBA00022840"/>
    </source>
</evidence>
<evidence type="ECO:0000259" key="5">
    <source>
        <dbReference type="PROSITE" id="PS50893"/>
    </source>
</evidence>
<dbReference type="InterPro" id="IPR027417">
    <property type="entry name" value="P-loop_NTPase"/>
</dbReference>
<dbReference type="PANTHER" id="PTHR42734:SF17">
    <property type="entry name" value="METAL TRANSPORT SYSTEM ATP-BINDING PROTEIN TM_0124-RELATED"/>
    <property type="match status" value="1"/>
</dbReference>
<dbReference type="InterPro" id="IPR003593">
    <property type="entry name" value="AAA+_ATPase"/>
</dbReference>
<comment type="similarity">
    <text evidence="1">Belongs to the ABC transporter superfamily.</text>
</comment>
<keyword evidence="7" id="KW-1185">Reference proteome</keyword>
<keyword evidence="3" id="KW-0547">Nucleotide-binding</keyword>
<dbReference type="InterPro" id="IPR017871">
    <property type="entry name" value="ABC_transporter-like_CS"/>
</dbReference>
<dbReference type="Gene3D" id="3.40.50.300">
    <property type="entry name" value="P-loop containing nucleotide triphosphate hydrolases"/>
    <property type="match status" value="1"/>
</dbReference>
<evidence type="ECO:0000313" key="7">
    <source>
        <dbReference type="Proteomes" id="UP000665561"/>
    </source>
</evidence>
<dbReference type="CDD" id="cd03235">
    <property type="entry name" value="ABC_Metallic_Cations"/>
    <property type="match status" value="1"/>
</dbReference>
<dbReference type="SUPFAM" id="SSF52540">
    <property type="entry name" value="P-loop containing nucleoside triphosphate hydrolases"/>
    <property type="match status" value="1"/>
</dbReference>
<gene>
    <name evidence="6" type="ORF">GT019_09615</name>
</gene>
<protein>
    <submittedName>
        <fullName evidence="6">ATP-binding cassette domain-containing protein</fullName>
    </submittedName>
</protein>
<feature type="domain" description="ABC transporter" evidence="5">
    <location>
        <begin position="28"/>
        <end position="258"/>
    </location>
</feature>
<dbReference type="InterPro" id="IPR050153">
    <property type="entry name" value="Metal_Ion_Import_ABC"/>
</dbReference>
<dbReference type="PROSITE" id="PS00211">
    <property type="entry name" value="ABC_TRANSPORTER_1"/>
    <property type="match status" value="1"/>
</dbReference>
<sequence>MNPLAVISPAPASPRAERATETATAAALIAQHIDVHLGGRSILNDVSFHVDSGEFLGILGPNGAGKTTLFRVLLQLIKPQSGSIAFPRPVEAGHTAIGYVPQARQIDPELPLHAWDFVALGLPHAIRPWLNRRDRASVQAALDLAGAAQLARKSIGRLSGGEKQRVFLAQALVRNPHLLLLDEPTSNLDPGAQEEMAAVIDRVRRERNIAVLLISHDVNLVNRYADRILYLTPRHYAVGTVDEVMQTSVLQRLYGSSVDVLRVEGKLLVTISSDPVPAICRH</sequence>
<evidence type="ECO:0000313" key="6">
    <source>
        <dbReference type="EMBL" id="NBD24130.1"/>
    </source>
</evidence>
<dbReference type="PANTHER" id="PTHR42734">
    <property type="entry name" value="METAL TRANSPORT SYSTEM ATP-BINDING PROTEIN TM_0124-RELATED"/>
    <property type="match status" value="1"/>
</dbReference>
<evidence type="ECO:0000256" key="1">
    <source>
        <dbReference type="ARBA" id="ARBA00005417"/>
    </source>
</evidence>
<evidence type="ECO:0000256" key="3">
    <source>
        <dbReference type="ARBA" id="ARBA00022741"/>
    </source>
</evidence>
<dbReference type="GO" id="GO:0005524">
    <property type="term" value="F:ATP binding"/>
    <property type="evidence" value="ECO:0007669"/>
    <property type="project" value="UniProtKB-KW"/>
</dbReference>
<dbReference type="PROSITE" id="PS50893">
    <property type="entry name" value="ABC_TRANSPORTER_2"/>
    <property type="match status" value="1"/>
</dbReference>
<dbReference type="InterPro" id="IPR003439">
    <property type="entry name" value="ABC_transporter-like_ATP-bd"/>
</dbReference>
<reference evidence="6 7" key="1">
    <citation type="submission" date="2020-01" db="EMBL/GenBank/DDBJ databases">
        <title>Paenibacillus soybeanensis sp. nov. isolated from the nodules of soybean (Glycine max(L.) Merr).</title>
        <authorList>
            <person name="Wang H."/>
        </authorList>
    </citation>
    <scope>NUCLEOTIDE SEQUENCE [LARGE SCALE GENOMIC DNA]</scope>
    <source>
        <strain evidence="6 7">T1</strain>
    </source>
</reference>
<evidence type="ECO:0000256" key="2">
    <source>
        <dbReference type="ARBA" id="ARBA00022448"/>
    </source>
</evidence>
<organism evidence="6 7">
    <name type="scientific">Paenibacillus glycinis</name>
    <dbReference type="NCBI Taxonomy" id="2697035"/>
    <lineage>
        <taxon>Bacteria</taxon>
        <taxon>Bacillati</taxon>
        <taxon>Bacillota</taxon>
        <taxon>Bacilli</taxon>
        <taxon>Bacillales</taxon>
        <taxon>Paenibacillaceae</taxon>
        <taxon>Paenibacillus</taxon>
    </lineage>
</organism>